<accession>A0A418VK24</accession>
<feature type="region of interest" description="Disordered" evidence="1">
    <location>
        <begin position="1"/>
        <end position="32"/>
    </location>
</feature>
<dbReference type="EMBL" id="QYUL01000007">
    <property type="protein sequence ID" value="RJF76490.1"/>
    <property type="molecule type" value="Genomic_DNA"/>
</dbReference>
<organism evidence="2 3">
    <name type="scientific">Azospirillum cavernae</name>
    <dbReference type="NCBI Taxonomy" id="2320860"/>
    <lineage>
        <taxon>Bacteria</taxon>
        <taxon>Pseudomonadati</taxon>
        <taxon>Pseudomonadota</taxon>
        <taxon>Alphaproteobacteria</taxon>
        <taxon>Rhodospirillales</taxon>
        <taxon>Azospirillaceae</taxon>
        <taxon>Azospirillum</taxon>
    </lineage>
</organism>
<dbReference type="Proteomes" id="UP000283458">
    <property type="component" value="Unassembled WGS sequence"/>
</dbReference>
<evidence type="ECO:0008006" key="4">
    <source>
        <dbReference type="Google" id="ProtNLM"/>
    </source>
</evidence>
<reference evidence="2 3" key="1">
    <citation type="submission" date="2018-09" db="EMBL/GenBank/DDBJ databases">
        <authorList>
            <person name="Zhu H."/>
        </authorList>
    </citation>
    <scope>NUCLEOTIDE SEQUENCE [LARGE SCALE GENOMIC DNA]</scope>
    <source>
        <strain evidence="2 3">K2W22B-5</strain>
    </source>
</reference>
<feature type="compositionally biased region" description="Polar residues" evidence="1">
    <location>
        <begin position="10"/>
        <end position="26"/>
    </location>
</feature>
<name>A0A418VK24_9PROT</name>
<gene>
    <name evidence="2" type="ORF">D3877_28975</name>
</gene>
<sequence>MASVEKAHSQIMSGQGSIPTAGTSKTEAVDRRAPPDFFSDELAEAGRQDLRQRYNLTIHGHDDWKREADEFFVNAHDARGESPNSNLEKNGWQDIAVSIVRITPDIAKQYLSLAWQNADPKKAPYRNRSAIVSALAQQMAQQHWLINGVPISWSKSFRLLDGHSRLQACVEAGKPFLTLLAQNLDDDASATIDQHAKRNWAATLRGVRHATAIQTALTKLIRIDQGAIAAAGPESADWDLLDRYWTTNSDLLRSAAAHGLAERSGLLADTVRIPLAFMSLRIGRIAAYDKLIGAIIRDDAGEPHEPGRVLRRQLDWLHRRRTPASTLEALAWGIQALDDVVNDRKAEGYDWSPGRTDAKQAVPADPWPRLTGYQGLIPPATQREQLPIVIAADVDPALRDRIQAGLEIVGSEKAAEWMKKNRANRNIQPANVERLRRDIEGGLYQFNPMPIVFDSDGNLLNGQHRLTAVKAAQREVPFLVVRGVDPKAYATFDTSARRPVTLDLEAAGGYEGTSNDPELVTAIAQEYWRWKLAPALAAKRAGGGEIAGSTRLPRPSVSEIQRIVKEQPRIAAARFWARKLKVLGRPAVMGFLAVDLAEAAEQVGVPVERAEEFLTALATGEGIERGSPVADLRDRLLRARATKSMRDRYEPMREIQAVFRQHVVGEGEVAEEQPKRRGRRRRNAEAS</sequence>
<keyword evidence="3" id="KW-1185">Reference proteome</keyword>
<evidence type="ECO:0000313" key="3">
    <source>
        <dbReference type="Proteomes" id="UP000283458"/>
    </source>
</evidence>
<dbReference type="AlphaFoldDB" id="A0A418VK24"/>
<comment type="caution">
    <text evidence="2">The sequence shown here is derived from an EMBL/GenBank/DDBJ whole genome shotgun (WGS) entry which is preliminary data.</text>
</comment>
<feature type="region of interest" description="Disordered" evidence="1">
    <location>
        <begin position="666"/>
        <end position="687"/>
    </location>
</feature>
<evidence type="ECO:0000256" key="1">
    <source>
        <dbReference type="SAM" id="MobiDB-lite"/>
    </source>
</evidence>
<evidence type="ECO:0000313" key="2">
    <source>
        <dbReference type="EMBL" id="RJF76490.1"/>
    </source>
</evidence>
<protein>
    <recommendedName>
        <fullName evidence="4">ParB/Sulfiredoxin domain-containing protein</fullName>
    </recommendedName>
</protein>
<proteinExistence type="predicted"/>
<feature type="compositionally biased region" description="Basic residues" evidence="1">
    <location>
        <begin position="676"/>
        <end position="687"/>
    </location>
</feature>